<evidence type="ECO:0000256" key="5">
    <source>
        <dbReference type="SAM" id="Coils"/>
    </source>
</evidence>
<feature type="domain" description="RING-type" evidence="7">
    <location>
        <begin position="247"/>
        <end position="284"/>
    </location>
</feature>
<dbReference type="STRING" id="106004.A0A1Y2D8D0"/>
<keyword evidence="2 4" id="KW-0863">Zinc-finger</keyword>
<evidence type="ECO:0000256" key="4">
    <source>
        <dbReference type="PROSITE-ProRule" id="PRU00207"/>
    </source>
</evidence>
<dbReference type="GO" id="GO:0097505">
    <property type="term" value="C:Rad6-Rad18 complex"/>
    <property type="evidence" value="ECO:0007669"/>
    <property type="project" value="TreeGrafter"/>
</dbReference>
<name>A0A1Y2D8D0_9BASI</name>
<proteinExistence type="predicted"/>
<dbReference type="EMBL" id="MCGR01000090">
    <property type="protein sequence ID" value="ORY55523.1"/>
    <property type="molecule type" value="Genomic_DNA"/>
</dbReference>
<dbReference type="PROSITE" id="PS50145">
    <property type="entry name" value="ZF_TRAF"/>
    <property type="match status" value="1"/>
</dbReference>
<evidence type="ECO:0000259" key="8">
    <source>
        <dbReference type="PROSITE" id="PS50145"/>
    </source>
</evidence>
<dbReference type="Pfam" id="PF13923">
    <property type="entry name" value="zf-C3HC4_2"/>
    <property type="match status" value="2"/>
</dbReference>
<dbReference type="InterPro" id="IPR001841">
    <property type="entry name" value="Znf_RING"/>
</dbReference>
<accession>A0A1Y2D8D0</accession>
<sequence>MYRNSLSARVVCQDVFEQATLSGCEEDHGFCADCIGNWVTVRETCPTCREEITEDGLQEVRLLDRLVAGMSIECSFEECDWEGENSDFDDHVSSCSHSPVPCPNVENGCTLHFSIADLQDHLPECPWSTEICPRGGQDCGGEGEGLYHRKDRKEHFDVCENHRCPTTRCTTVGTRAFLITHTPGCRAQEAARKLAEAEVKNLRREVASLKTGDQAELGKIPEHLICTSNSLLFASCSLYLHADLLQVCQEVLERGTLSGCSEDHPFCYDCIKTWVKKNGTCPLCVQRTKESQLRETKLLSREVGCLRARCVEEECGWEGEFSELQPHLDSTLSDHIKYDCSFTLFRCARGGVDCGGPNKGTFTRGPAEDAHDAVCEAYRCTTSTCTTIGTLKLIQAHTPGCAAMDQARKSAIDEAASLRERTRFLEQSLSRAQQRIVELERSRDRPGVSGARIFSRSVQEMDAPPARKRPRDKGPLLSRMSPVEAAPSTAPAASPSRKDRDLSARR</sequence>
<feature type="domain" description="TRAF-type" evidence="8">
    <location>
        <begin position="91"/>
        <end position="139"/>
    </location>
</feature>
<dbReference type="InterPro" id="IPR013083">
    <property type="entry name" value="Znf_RING/FYVE/PHD"/>
</dbReference>
<feature type="coiled-coil region" evidence="5">
    <location>
        <begin position="185"/>
        <end position="212"/>
    </location>
</feature>
<dbReference type="GO" id="GO:0005634">
    <property type="term" value="C:nucleus"/>
    <property type="evidence" value="ECO:0007669"/>
    <property type="project" value="TreeGrafter"/>
</dbReference>
<keyword evidence="10" id="KW-1185">Reference proteome</keyword>
<dbReference type="PANTHER" id="PTHR14134:SF2">
    <property type="entry name" value="E3 UBIQUITIN-PROTEIN LIGASE RAD18"/>
    <property type="match status" value="1"/>
</dbReference>
<dbReference type="GO" id="GO:0008270">
    <property type="term" value="F:zinc ion binding"/>
    <property type="evidence" value="ECO:0007669"/>
    <property type="project" value="UniProtKB-KW"/>
</dbReference>
<reference evidence="9 10" key="1">
    <citation type="submission" date="2016-07" db="EMBL/GenBank/DDBJ databases">
        <title>Pervasive Adenine N6-methylation of Active Genes in Fungi.</title>
        <authorList>
            <consortium name="DOE Joint Genome Institute"/>
            <person name="Mondo S.J."/>
            <person name="Dannebaum R.O."/>
            <person name="Kuo R.C."/>
            <person name="Labutti K."/>
            <person name="Haridas S."/>
            <person name="Kuo A."/>
            <person name="Salamov A."/>
            <person name="Ahrendt S.R."/>
            <person name="Lipzen A."/>
            <person name="Sullivan W."/>
            <person name="Andreopoulos W.B."/>
            <person name="Clum A."/>
            <person name="Lindquist E."/>
            <person name="Daum C."/>
            <person name="Ramamoorthy G.K."/>
            <person name="Gryganskyi A."/>
            <person name="Culley D."/>
            <person name="Magnuson J.K."/>
            <person name="James T.Y."/>
            <person name="O'Malley M.A."/>
            <person name="Stajich J.E."/>
            <person name="Spatafora J.W."/>
            <person name="Visel A."/>
            <person name="Grigoriev I.V."/>
        </authorList>
    </citation>
    <scope>NUCLEOTIDE SEQUENCE [LARGE SCALE GENOMIC DNA]</scope>
    <source>
        <strain evidence="9 10">62-1032</strain>
    </source>
</reference>
<evidence type="ECO:0000313" key="10">
    <source>
        <dbReference type="Proteomes" id="UP000193467"/>
    </source>
</evidence>
<dbReference type="OrthoDB" id="5600418at2759"/>
<evidence type="ECO:0000256" key="3">
    <source>
        <dbReference type="ARBA" id="ARBA00022833"/>
    </source>
</evidence>
<dbReference type="GO" id="GO:0006513">
    <property type="term" value="P:protein monoubiquitination"/>
    <property type="evidence" value="ECO:0007669"/>
    <property type="project" value="InterPro"/>
</dbReference>
<keyword evidence="5" id="KW-0175">Coiled coil</keyword>
<dbReference type="SUPFAM" id="SSF57850">
    <property type="entry name" value="RING/U-box"/>
    <property type="match status" value="2"/>
</dbReference>
<feature type="zinc finger region" description="TRAF-type" evidence="4">
    <location>
        <begin position="91"/>
        <end position="139"/>
    </location>
</feature>
<keyword evidence="3 4" id="KW-0862">Zinc</keyword>
<keyword evidence="1 4" id="KW-0479">Metal-binding</keyword>
<dbReference type="InterPro" id="IPR001293">
    <property type="entry name" value="Znf_TRAF"/>
</dbReference>
<organism evidence="9 10">
    <name type="scientific">Leucosporidium creatinivorum</name>
    <dbReference type="NCBI Taxonomy" id="106004"/>
    <lineage>
        <taxon>Eukaryota</taxon>
        <taxon>Fungi</taxon>
        <taxon>Dikarya</taxon>
        <taxon>Basidiomycota</taxon>
        <taxon>Pucciniomycotina</taxon>
        <taxon>Microbotryomycetes</taxon>
        <taxon>Leucosporidiales</taxon>
        <taxon>Leucosporidium</taxon>
    </lineage>
</organism>
<protein>
    <recommendedName>
        <fullName evidence="11">RING-type domain-containing protein</fullName>
    </recommendedName>
</protein>
<evidence type="ECO:0000259" key="7">
    <source>
        <dbReference type="PROSITE" id="PS50089"/>
    </source>
</evidence>
<feature type="region of interest" description="Disordered" evidence="6">
    <location>
        <begin position="440"/>
        <end position="506"/>
    </location>
</feature>
<dbReference type="PROSITE" id="PS50089">
    <property type="entry name" value="ZF_RING_2"/>
    <property type="match status" value="2"/>
</dbReference>
<dbReference type="InterPro" id="IPR039577">
    <property type="entry name" value="Rad18"/>
</dbReference>
<gene>
    <name evidence="9" type="ORF">BCR35DRAFT_315997</name>
</gene>
<feature type="compositionally biased region" description="Low complexity" evidence="6">
    <location>
        <begin position="481"/>
        <end position="495"/>
    </location>
</feature>
<evidence type="ECO:0000256" key="1">
    <source>
        <dbReference type="ARBA" id="ARBA00022723"/>
    </source>
</evidence>
<evidence type="ECO:0008006" key="11">
    <source>
        <dbReference type="Google" id="ProtNLM"/>
    </source>
</evidence>
<feature type="compositionally biased region" description="Basic and acidic residues" evidence="6">
    <location>
        <begin position="496"/>
        <end position="506"/>
    </location>
</feature>
<evidence type="ECO:0000256" key="6">
    <source>
        <dbReference type="SAM" id="MobiDB-lite"/>
    </source>
</evidence>
<dbReference type="InParanoid" id="A0A1Y2D8D0"/>
<dbReference type="SUPFAM" id="SSF49599">
    <property type="entry name" value="TRAF domain-like"/>
    <property type="match status" value="1"/>
</dbReference>
<comment type="caution">
    <text evidence="9">The sequence shown here is derived from an EMBL/GenBank/DDBJ whole genome shotgun (WGS) entry which is preliminary data.</text>
</comment>
<dbReference type="GO" id="GO:0006301">
    <property type="term" value="P:DNA damage tolerance"/>
    <property type="evidence" value="ECO:0007669"/>
    <property type="project" value="InterPro"/>
</dbReference>
<evidence type="ECO:0000313" key="9">
    <source>
        <dbReference type="EMBL" id="ORY55523.1"/>
    </source>
</evidence>
<evidence type="ECO:0000256" key="2">
    <source>
        <dbReference type="ARBA" id="ARBA00022771"/>
    </source>
</evidence>
<dbReference type="AlphaFoldDB" id="A0A1Y2D8D0"/>
<dbReference type="Gene3D" id="3.30.40.10">
    <property type="entry name" value="Zinc/RING finger domain, C3HC4 (zinc finger)"/>
    <property type="match status" value="3"/>
</dbReference>
<dbReference type="GO" id="GO:0061630">
    <property type="term" value="F:ubiquitin protein ligase activity"/>
    <property type="evidence" value="ECO:0007669"/>
    <property type="project" value="InterPro"/>
</dbReference>
<dbReference type="GO" id="GO:0003697">
    <property type="term" value="F:single-stranded DNA binding"/>
    <property type="evidence" value="ECO:0007669"/>
    <property type="project" value="InterPro"/>
</dbReference>
<dbReference type="Proteomes" id="UP000193467">
    <property type="component" value="Unassembled WGS sequence"/>
</dbReference>
<dbReference type="PANTHER" id="PTHR14134">
    <property type="entry name" value="E3 UBIQUITIN-PROTEIN LIGASE RAD18"/>
    <property type="match status" value="1"/>
</dbReference>
<feature type="domain" description="RING-type" evidence="7">
    <location>
        <begin position="11"/>
        <end position="49"/>
    </location>
</feature>